<dbReference type="EMBL" id="JASWJB010000187">
    <property type="protein sequence ID" value="KAK2593958.1"/>
    <property type="molecule type" value="Genomic_DNA"/>
</dbReference>
<reference evidence="7" key="1">
    <citation type="submission" date="2023-06" db="EMBL/GenBank/DDBJ databases">
        <title>Conoideocrella luteorostrata (Hypocreales: Clavicipitaceae), a potential biocontrol fungus for elongate hemlock scale in United States Christmas tree production areas.</title>
        <authorList>
            <person name="Barrett H."/>
            <person name="Lovett B."/>
            <person name="Macias A.M."/>
            <person name="Stajich J.E."/>
            <person name="Kasson M.T."/>
        </authorList>
    </citation>
    <scope>NUCLEOTIDE SEQUENCE</scope>
    <source>
        <strain evidence="7">ARSEF 14590</strain>
    </source>
</reference>
<evidence type="ECO:0000313" key="8">
    <source>
        <dbReference type="Proteomes" id="UP001251528"/>
    </source>
</evidence>
<sequence length="418" mass="45273">MSTDNVKVELKERQTINLIPSANYAAQSVLDALGTIMQSPNSEGRVGKRYYPGTQFVDEVEMLCQRRALGAFSLSSRDWAVNVQSLSRELARLQACSAVLHTDDRLLDLDSPHGSKYFTVLSLREHSHISLASGQALQEIIELFRPRALISNASQLTNNPTIGKICRAAGIHVIADMTETAGLVSSGLFPRPFEHADIVVAGTYGSLRGPSGAMIFSRKGLVVMQPGAKDSSERCSLEEAVHQSVFPGHQGGPHNHTIMAMAVALGLAAMPSFKKYQETVLANAEVLADGLRNFGYHLDHTKPASHQLVMSLGSVDARPVNRVLDAIGVATGPVSANKKLRFGTLAMSSRGLRSQDFRWVAKIIHEGVGIVQGTKTELLRSGAGLTANLDARILDCPDILETRRKVIDKMNQFTVAID</sequence>
<dbReference type="GO" id="GO:0005739">
    <property type="term" value="C:mitochondrion"/>
    <property type="evidence" value="ECO:0007669"/>
    <property type="project" value="TreeGrafter"/>
</dbReference>
<dbReference type="SUPFAM" id="SSF53383">
    <property type="entry name" value="PLP-dependent transferases"/>
    <property type="match status" value="1"/>
</dbReference>
<comment type="caution">
    <text evidence="7">The sequence shown here is derived from an EMBL/GenBank/DDBJ whole genome shotgun (WGS) entry which is preliminary data.</text>
</comment>
<dbReference type="GO" id="GO:0030170">
    <property type="term" value="F:pyridoxal phosphate binding"/>
    <property type="evidence" value="ECO:0007669"/>
    <property type="project" value="TreeGrafter"/>
</dbReference>
<evidence type="ECO:0000313" key="7">
    <source>
        <dbReference type="EMBL" id="KAK2593958.1"/>
    </source>
</evidence>
<evidence type="ECO:0000256" key="5">
    <source>
        <dbReference type="ARBA" id="ARBA00032953"/>
    </source>
</evidence>
<keyword evidence="3" id="KW-0663">Pyridoxal phosphate</keyword>
<dbReference type="GO" id="GO:0004372">
    <property type="term" value="F:glycine hydroxymethyltransferase activity"/>
    <property type="evidence" value="ECO:0007669"/>
    <property type="project" value="TreeGrafter"/>
</dbReference>
<dbReference type="Proteomes" id="UP001251528">
    <property type="component" value="Unassembled WGS sequence"/>
</dbReference>
<evidence type="ECO:0000256" key="1">
    <source>
        <dbReference type="ARBA" id="ARBA00001933"/>
    </source>
</evidence>
<dbReference type="InterPro" id="IPR039429">
    <property type="entry name" value="SHMT-like_dom"/>
</dbReference>
<dbReference type="PANTHER" id="PTHR11680:SF57">
    <property type="entry name" value="SERINE HYDROXYMETHYLTRANSFERASE, MITOCHONDRIAL"/>
    <property type="match status" value="1"/>
</dbReference>
<dbReference type="InterPro" id="IPR015421">
    <property type="entry name" value="PyrdxlP-dep_Trfase_major"/>
</dbReference>
<evidence type="ECO:0000256" key="3">
    <source>
        <dbReference type="ARBA" id="ARBA00022898"/>
    </source>
</evidence>
<comment type="function">
    <text evidence="2">Interconversion of serine and glycine.</text>
</comment>
<dbReference type="Pfam" id="PF00464">
    <property type="entry name" value="SHMT"/>
    <property type="match status" value="1"/>
</dbReference>
<proteinExistence type="predicted"/>
<gene>
    <name evidence="7" type="ORF">QQS21_008317</name>
</gene>
<keyword evidence="8" id="KW-1185">Reference proteome</keyword>
<organism evidence="7 8">
    <name type="scientific">Conoideocrella luteorostrata</name>
    <dbReference type="NCBI Taxonomy" id="1105319"/>
    <lineage>
        <taxon>Eukaryota</taxon>
        <taxon>Fungi</taxon>
        <taxon>Dikarya</taxon>
        <taxon>Ascomycota</taxon>
        <taxon>Pezizomycotina</taxon>
        <taxon>Sordariomycetes</taxon>
        <taxon>Hypocreomycetidae</taxon>
        <taxon>Hypocreales</taxon>
        <taxon>Clavicipitaceae</taxon>
        <taxon>Conoideocrella</taxon>
    </lineage>
</organism>
<comment type="cofactor">
    <cofactor evidence="1">
        <name>pyridoxal 5'-phosphate</name>
        <dbReference type="ChEBI" id="CHEBI:597326"/>
    </cofactor>
</comment>
<dbReference type="InterPro" id="IPR049943">
    <property type="entry name" value="Ser_HO-MeTrfase-like"/>
</dbReference>
<dbReference type="Gene3D" id="3.40.640.10">
    <property type="entry name" value="Type I PLP-dependent aspartate aminotransferase-like (Major domain)"/>
    <property type="match status" value="1"/>
</dbReference>
<evidence type="ECO:0000259" key="6">
    <source>
        <dbReference type="Pfam" id="PF00464"/>
    </source>
</evidence>
<protein>
    <recommendedName>
        <fullName evidence="5">Glycine hydroxymethyltransferase</fullName>
    </recommendedName>
    <alternativeName>
        <fullName evidence="4">Serine methylase</fullName>
    </alternativeName>
</protein>
<dbReference type="GO" id="GO:0019264">
    <property type="term" value="P:glycine biosynthetic process from serine"/>
    <property type="evidence" value="ECO:0007669"/>
    <property type="project" value="TreeGrafter"/>
</dbReference>
<evidence type="ECO:0000256" key="4">
    <source>
        <dbReference type="ARBA" id="ARBA00031137"/>
    </source>
</evidence>
<evidence type="ECO:0000256" key="2">
    <source>
        <dbReference type="ARBA" id="ARBA00002224"/>
    </source>
</evidence>
<name>A0AAJ0CLE3_9HYPO</name>
<feature type="domain" description="Serine hydroxymethyltransferase-like" evidence="6">
    <location>
        <begin position="11"/>
        <end position="364"/>
    </location>
</feature>
<dbReference type="AlphaFoldDB" id="A0AAJ0CLE3"/>
<dbReference type="Gene3D" id="3.90.1150.10">
    <property type="entry name" value="Aspartate Aminotransferase, domain 1"/>
    <property type="match status" value="1"/>
</dbReference>
<dbReference type="PANTHER" id="PTHR11680">
    <property type="entry name" value="SERINE HYDROXYMETHYLTRANSFERASE"/>
    <property type="match status" value="1"/>
</dbReference>
<dbReference type="GO" id="GO:0046653">
    <property type="term" value="P:tetrahydrofolate metabolic process"/>
    <property type="evidence" value="ECO:0007669"/>
    <property type="project" value="TreeGrafter"/>
</dbReference>
<accession>A0AAJ0CLE3</accession>
<dbReference type="InterPro" id="IPR015422">
    <property type="entry name" value="PyrdxlP-dep_Trfase_small"/>
</dbReference>
<dbReference type="InterPro" id="IPR015424">
    <property type="entry name" value="PyrdxlP-dep_Trfase"/>
</dbReference>